<dbReference type="STRING" id="1238182.C882_4105"/>
<dbReference type="OrthoDB" id="3727779at2"/>
<proteinExistence type="predicted"/>
<dbReference type="PATRIC" id="fig|1238182.3.peg.1767"/>
<dbReference type="EMBL" id="ANHY01000007">
    <property type="protein sequence ID" value="EKV30768.1"/>
    <property type="molecule type" value="Genomic_DNA"/>
</dbReference>
<accession>K9HK89</accession>
<evidence type="ECO:0008006" key="3">
    <source>
        <dbReference type="Google" id="ProtNLM"/>
    </source>
</evidence>
<dbReference type="AlphaFoldDB" id="K9HK89"/>
<dbReference type="RefSeq" id="WP_009540213.1">
    <property type="nucleotide sequence ID" value="NZ_ANHY01000007.1"/>
</dbReference>
<dbReference type="eggNOG" id="COG0824">
    <property type="taxonomic scope" value="Bacteria"/>
</dbReference>
<evidence type="ECO:0000313" key="1">
    <source>
        <dbReference type="EMBL" id="EKV30768.1"/>
    </source>
</evidence>
<sequence>MNLWLRLLRVIVGALLGRRIGLFKASALTFRVWPTDLDLNIHMNNARYLSVMDLGRTDLIIRTGLHKLMLRHKWQAVIGGATVRYRRPLKPFQRFDLSTRLLYWDDRWIYLEQTITTADGAVACSAMVKAVFTAGGKRVSPAETVAAAGHDAPSPEVPGWVNAWQAMEQTADTARAV</sequence>
<dbReference type="PANTHER" id="PTHR12475:SF4">
    <property type="entry name" value="PROTEIN THEM6"/>
    <property type="match status" value="1"/>
</dbReference>
<dbReference type="Pfam" id="PF13279">
    <property type="entry name" value="4HBT_2"/>
    <property type="match status" value="1"/>
</dbReference>
<evidence type="ECO:0000313" key="2">
    <source>
        <dbReference type="Proteomes" id="UP000009881"/>
    </source>
</evidence>
<dbReference type="PANTHER" id="PTHR12475">
    <property type="match status" value="1"/>
</dbReference>
<comment type="caution">
    <text evidence="1">The sequence shown here is derived from an EMBL/GenBank/DDBJ whole genome shotgun (WGS) entry which is preliminary data.</text>
</comment>
<reference evidence="1 2" key="1">
    <citation type="journal article" date="2013" name="Genome Announc.">
        <title>Draft Genome Sequence of an Alphaproteobacterium, Caenispirillum salinarum AK4(T), Isolated from a Solar Saltern.</title>
        <authorList>
            <person name="Khatri I."/>
            <person name="Singh A."/>
            <person name="Korpole S."/>
            <person name="Pinnaka A.K."/>
            <person name="Subramanian S."/>
        </authorList>
    </citation>
    <scope>NUCLEOTIDE SEQUENCE [LARGE SCALE GENOMIC DNA]</scope>
    <source>
        <strain evidence="1 2">AK4</strain>
    </source>
</reference>
<dbReference type="SUPFAM" id="SSF54637">
    <property type="entry name" value="Thioesterase/thiol ester dehydrase-isomerase"/>
    <property type="match status" value="1"/>
</dbReference>
<dbReference type="InterPro" id="IPR051490">
    <property type="entry name" value="THEM6_lcsJ_thioesterase"/>
</dbReference>
<organism evidence="1 2">
    <name type="scientific">Caenispirillum salinarum AK4</name>
    <dbReference type="NCBI Taxonomy" id="1238182"/>
    <lineage>
        <taxon>Bacteria</taxon>
        <taxon>Pseudomonadati</taxon>
        <taxon>Pseudomonadota</taxon>
        <taxon>Alphaproteobacteria</taxon>
        <taxon>Rhodospirillales</taxon>
        <taxon>Novispirillaceae</taxon>
        <taxon>Caenispirillum</taxon>
    </lineage>
</organism>
<gene>
    <name evidence="1" type="ORF">C882_4105</name>
</gene>
<protein>
    <recommendedName>
        <fullName evidence="3">Mesenchymal stem cell protein DSCD75</fullName>
    </recommendedName>
</protein>
<dbReference type="Gene3D" id="3.10.129.10">
    <property type="entry name" value="Hotdog Thioesterase"/>
    <property type="match status" value="1"/>
</dbReference>
<dbReference type="Proteomes" id="UP000009881">
    <property type="component" value="Unassembled WGS sequence"/>
</dbReference>
<name>K9HK89_9PROT</name>
<dbReference type="CDD" id="cd00586">
    <property type="entry name" value="4HBT"/>
    <property type="match status" value="1"/>
</dbReference>
<keyword evidence="2" id="KW-1185">Reference proteome</keyword>
<dbReference type="InterPro" id="IPR029069">
    <property type="entry name" value="HotDog_dom_sf"/>
</dbReference>